<evidence type="ECO:0000313" key="3">
    <source>
        <dbReference type="Proteomes" id="UP000276133"/>
    </source>
</evidence>
<evidence type="ECO:0000313" key="2">
    <source>
        <dbReference type="EMBL" id="RNA19464.1"/>
    </source>
</evidence>
<keyword evidence="3" id="KW-1185">Reference proteome</keyword>
<dbReference type="InterPro" id="IPR011029">
    <property type="entry name" value="DEATH-like_dom_sf"/>
</dbReference>
<reference evidence="2 3" key="1">
    <citation type="journal article" date="2018" name="Sci. Rep.">
        <title>Genomic signatures of local adaptation to the degree of environmental predictability in rotifers.</title>
        <authorList>
            <person name="Franch-Gras L."/>
            <person name="Hahn C."/>
            <person name="Garcia-Roger E.M."/>
            <person name="Carmona M.J."/>
            <person name="Serra M."/>
            <person name="Gomez A."/>
        </authorList>
    </citation>
    <scope>NUCLEOTIDE SEQUENCE [LARGE SCALE GENOMIC DNA]</scope>
    <source>
        <strain evidence="2">HYR1</strain>
    </source>
</reference>
<dbReference type="SUPFAM" id="SSF47986">
    <property type="entry name" value="DEATH domain"/>
    <property type="match status" value="2"/>
</dbReference>
<dbReference type="Proteomes" id="UP000276133">
    <property type="component" value="Unassembled WGS sequence"/>
</dbReference>
<dbReference type="GO" id="GO:0007165">
    <property type="term" value="P:signal transduction"/>
    <property type="evidence" value="ECO:0007669"/>
    <property type="project" value="InterPro"/>
</dbReference>
<feature type="domain" description="Death" evidence="1">
    <location>
        <begin position="109"/>
        <end position="165"/>
    </location>
</feature>
<dbReference type="AlphaFoldDB" id="A0A3M7R7S5"/>
<dbReference type="OrthoDB" id="10424799at2759"/>
<comment type="caution">
    <text evidence="2">The sequence shown here is derived from an EMBL/GenBank/DDBJ whole genome shotgun (WGS) entry which is preliminary data.</text>
</comment>
<dbReference type="InterPro" id="IPR000488">
    <property type="entry name" value="Death_dom"/>
</dbReference>
<dbReference type="EMBL" id="REGN01004039">
    <property type="protein sequence ID" value="RNA19464.1"/>
    <property type="molecule type" value="Genomic_DNA"/>
</dbReference>
<dbReference type="CDD" id="cd01670">
    <property type="entry name" value="Death"/>
    <property type="match status" value="2"/>
</dbReference>
<dbReference type="PANTHER" id="PTHR15077">
    <property type="entry name" value="FAS-ASSOCIATING DEATH DOMAIN-CONTAINING PROTEIN FADD"/>
    <property type="match status" value="1"/>
</dbReference>
<protein>
    <recommendedName>
        <fullName evidence="1">Death domain-containing protein</fullName>
    </recommendedName>
</protein>
<name>A0A3M7R7S5_BRAPC</name>
<evidence type="ECO:0000259" key="1">
    <source>
        <dbReference type="PROSITE" id="PS50017"/>
    </source>
</evidence>
<accession>A0A3M7R7S5</accession>
<dbReference type="InterPro" id="IPR016729">
    <property type="entry name" value="FADD"/>
</dbReference>
<gene>
    <name evidence="2" type="ORF">BpHYR1_016507</name>
</gene>
<dbReference type="Gene3D" id="1.10.533.10">
    <property type="entry name" value="Death Domain, Fas"/>
    <property type="match status" value="2"/>
</dbReference>
<proteinExistence type="predicted"/>
<feature type="domain" description="Death" evidence="1">
    <location>
        <begin position="199"/>
        <end position="264"/>
    </location>
</feature>
<sequence>MISRDFKTNKSILVPTRTSNSDSYSKYPNIFKCLDLIIFQLHKIENEFEKMNFCSHQMPPALIAPKRTLDLDDESDSCWQPKRPKSASTIELSELSLWKLANRHENLLQWKNLAAELGLKKSEIQEIESKFKLKDGLVECLYQVLLKWRLKSPDRCSIKYLESKLDLELFDETKCEKMMSAYEKLFLENEAKLESIELNEKILWEISDNVCAEWKSIGRYLGLKESDIYEIEIKDGLRECCYQALLKWWHQTNDHHLKYLCLSLIKQSFNYYYLFYPYLKPSIR</sequence>
<dbReference type="Pfam" id="PF00531">
    <property type="entry name" value="Death"/>
    <property type="match status" value="2"/>
</dbReference>
<dbReference type="PANTHER" id="PTHR15077:SF12">
    <property type="entry name" value="DEATH DOMAIN-CONTAINING PROTEIN"/>
    <property type="match status" value="1"/>
</dbReference>
<organism evidence="2 3">
    <name type="scientific">Brachionus plicatilis</name>
    <name type="common">Marine rotifer</name>
    <name type="synonym">Brachionus muelleri</name>
    <dbReference type="NCBI Taxonomy" id="10195"/>
    <lineage>
        <taxon>Eukaryota</taxon>
        <taxon>Metazoa</taxon>
        <taxon>Spiralia</taxon>
        <taxon>Gnathifera</taxon>
        <taxon>Rotifera</taxon>
        <taxon>Eurotatoria</taxon>
        <taxon>Monogononta</taxon>
        <taxon>Pseudotrocha</taxon>
        <taxon>Ploima</taxon>
        <taxon>Brachionidae</taxon>
        <taxon>Brachionus</taxon>
    </lineage>
</organism>
<dbReference type="PROSITE" id="PS50017">
    <property type="entry name" value="DEATH_DOMAIN"/>
    <property type="match status" value="2"/>
</dbReference>